<keyword evidence="2" id="KW-1185">Reference proteome</keyword>
<dbReference type="Proteomes" id="UP000241803">
    <property type="component" value="Unassembled WGS sequence"/>
</dbReference>
<gene>
    <name evidence="1" type="ORF">C9J47_07700</name>
</gene>
<evidence type="ECO:0000313" key="2">
    <source>
        <dbReference type="Proteomes" id="UP000241803"/>
    </source>
</evidence>
<reference evidence="1 2" key="1">
    <citation type="submission" date="2018-03" db="EMBL/GenBank/DDBJ databases">
        <title>Whole genome sequencing of Histamine producing bacteria.</title>
        <authorList>
            <person name="Butler K."/>
        </authorList>
    </citation>
    <scope>NUCLEOTIDE SEQUENCE [LARGE SCALE GENOMIC DNA]</scope>
    <source>
        <strain evidence="1 2">ATCC 19614</strain>
    </source>
</reference>
<organism evidence="1 2">
    <name type="scientific">Photobacterium indicum</name>
    <dbReference type="NCBI Taxonomy" id="81447"/>
    <lineage>
        <taxon>Bacteria</taxon>
        <taxon>Pseudomonadati</taxon>
        <taxon>Pseudomonadota</taxon>
        <taxon>Gammaproteobacteria</taxon>
        <taxon>Vibrionales</taxon>
        <taxon>Vibrionaceae</taxon>
        <taxon>Photobacterium</taxon>
    </lineage>
</organism>
<name>A0A2T3LAQ4_9GAMM</name>
<evidence type="ECO:0000313" key="1">
    <source>
        <dbReference type="EMBL" id="PSV48393.1"/>
    </source>
</evidence>
<accession>A0A2T3LAQ4</accession>
<sequence length="74" mass="8476">MIPDTLVYRRKSNPFILVLGHSGNELAERYENNAKISIVVNPDYRRGMFGSIQVTSAAYHAVCESAHRKYQIDY</sequence>
<comment type="caution">
    <text evidence="1">The sequence shown here is derived from an EMBL/GenBank/DDBJ whole genome shotgun (WGS) entry which is preliminary data.</text>
</comment>
<dbReference type="AlphaFoldDB" id="A0A2T3LAQ4"/>
<dbReference type="EMBL" id="PYOC01000002">
    <property type="protein sequence ID" value="PSV48393.1"/>
    <property type="molecule type" value="Genomic_DNA"/>
</dbReference>
<proteinExistence type="predicted"/>
<protein>
    <submittedName>
        <fullName evidence="1">Uncharacterized protein</fullName>
    </submittedName>
</protein>